<dbReference type="EMBL" id="BOOU01000100">
    <property type="protein sequence ID" value="GII81517.1"/>
    <property type="molecule type" value="Genomic_DNA"/>
</dbReference>
<organism evidence="1 2">
    <name type="scientific">Sphaerisporangium rufum</name>
    <dbReference type="NCBI Taxonomy" id="1381558"/>
    <lineage>
        <taxon>Bacteria</taxon>
        <taxon>Bacillati</taxon>
        <taxon>Actinomycetota</taxon>
        <taxon>Actinomycetes</taxon>
        <taxon>Streptosporangiales</taxon>
        <taxon>Streptosporangiaceae</taxon>
        <taxon>Sphaerisporangium</taxon>
    </lineage>
</organism>
<gene>
    <name evidence="1" type="ORF">Sru01_64990</name>
</gene>
<reference evidence="1" key="1">
    <citation type="submission" date="2021-01" db="EMBL/GenBank/DDBJ databases">
        <title>Whole genome shotgun sequence of Sphaerisporangium rufum NBRC 109079.</title>
        <authorList>
            <person name="Komaki H."/>
            <person name="Tamura T."/>
        </authorList>
    </citation>
    <scope>NUCLEOTIDE SEQUENCE</scope>
    <source>
        <strain evidence="1">NBRC 109079</strain>
    </source>
</reference>
<comment type="caution">
    <text evidence="1">The sequence shown here is derived from an EMBL/GenBank/DDBJ whole genome shotgun (WGS) entry which is preliminary data.</text>
</comment>
<sequence length="97" mass="10913">MPPSTQGSAAHGLHVAEVDPKDIDEPITWRPAAKAEGRRRVVRWTCECRTTVYYLVSAGGHGYLERTRRGSPAMQTDRLTHSEVARLWERLLMGQAL</sequence>
<name>A0A919RCK4_9ACTN</name>
<keyword evidence="2" id="KW-1185">Reference proteome</keyword>
<dbReference type="RefSeq" id="WP_203993886.1">
    <property type="nucleotide sequence ID" value="NZ_BOOU01000100.1"/>
</dbReference>
<proteinExistence type="predicted"/>
<accession>A0A919RCK4</accession>
<evidence type="ECO:0000313" key="2">
    <source>
        <dbReference type="Proteomes" id="UP000655287"/>
    </source>
</evidence>
<dbReference type="Proteomes" id="UP000655287">
    <property type="component" value="Unassembled WGS sequence"/>
</dbReference>
<protein>
    <submittedName>
        <fullName evidence="1">Uncharacterized protein</fullName>
    </submittedName>
</protein>
<evidence type="ECO:0000313" key="1">
    <source>
        <dbReference type="EMBL" id="GII81517.1"/>
    </source>
</evidence>
<dbReference type="AlphaFoldDB" id="A0A919RCK4"/>